<dbReference type="InterPro" id="IPR012341">
    <property type="entry name" value="6hp_glycosidase-like_sf"/>
</dbReference>
<gene>
    <name evidence="2" type="ORF">BN12_170025</name>
</gene>
<sequence length="196" mass="21652">MDVVARNQAGPDGFLVPHSDPQHRPDNIERFSLGWCNGPAGDAQVFRLLERITQEKQWTLLGDRCWQTVVSSGLPERVRPGSWENNGRCCGTAGVLALACDRIVERGDGFALADLLYDVLASRASIDEDGARWSNHEQRNTLPDLAPRSGWAMGNAGIVRELLRYSRLCRGASDDAYSTQWPDHPSTLTSPVRGTH</sequence>
<name>A0A077LZ06_9MICO</name>
<evidence type="ECO:0000313" key="2">
    <source>
        <dbReference type="EMBL" id="CCH77174.1"/>
    </source>
</evidence>
<keyword evidence="3" id="KW-1185">Reference proteome</keyword>
<feature type="compositionally biased region" description="Polar residues" evidence="1">
    <location>
        <begin position="176"/>
        <end position="196"/>
    </location>
</feature>
<accession>A0A077LZ06</accession>
<dbReference type="Pfam" id="PF05147">
    <property type="entry name" value="LANC_like"/>
    <property type="match status" value="1"/>
</dbReference>
<comment type="caution">
    <text evidence="2">The sequence shown here is derived from an EMBL/GenBank/DDBJ whole genome shotgun (WGS) entry which is preliminary data.</text>
</comment>
<dbReference type="SUPFAM" id="SSF158745">
    <property type="entry name" value="LanC-like"/>
    <property type="match status" value="1"/>
</dbReference>
<dbReference type="GO" id="GO:0005975">
    <property type="term" value="P:carbohydrate metabolic process"/>
    <property type="evidence" value="ECO:0007669"/>
    <property type="project" value="InterPro"/>
</dbReference>
<feature type="region of interest" description="Disordered" evidence="1">
    <location>
        <begin position="175"/>
        <end position="196"/>
    </location>
</feature>
<proteinExistence type="predicted"/>
<dbReference type="Proteomes" id="UP000035721">
    <property type="component" value="Unassembled WGS sequence"/>
</dbReference>
<feature type="region of interest" description="Disordered" evidence="1">
    <location>
        <begin position="1"/>
        <end position="22"/>
    </location>
</feature>
<dbReference type="Gene3D" id="1.50.10.10">
    <property type="match status" value="1"/>
</dbReference>
<dbReference type="STRING" id="1194083.BN12_170025"/>
<protein>
    <submittedName>
        <fullName evidence="2">Uncharacterized protein</fullName>
    </submittedName>
</protein>
<dbReference type="EMBL" id="CAJB01000079">
    <property type="protein sequence ID" value="CCH77174.1"/>
    <property type="molecule type" value="Genomic_DNA"/>
</dbReference>
<dbReference type="GO" id="GO:0031179">
    <property type="term" value="P:peptide modification"/>
    <property type="evidence" value="ECO:0007669"/>
    <property type="project" value="InterPro"/>
</dbReference>
<evidence type="ECO:0000256" key="1">
    <source>
        <dbReference type="SAM" id="MobiDB-lite"/>
    </source>
</evidence>
<dbReference type="OrthoDB" id="3863115at2"/>
<evidence type="ECO:0000313" key="3">
    <source>
        <dbReference type="Proteomes" id="UP000035721"/>
    </source>
</evidence>
<reference evidence="2 3" key="1">
    <citation type="journal article" date="2013" name="ISME J.">
        <title>A metabolic model for members of the genus Tetrasphaera involved in enhanced biological phosphorus removal.</title>
        <authorList>
            <person name="Kristiansen R."/>
            <person name="Nguyen H.T.T."/>
            <person name="Saunders A.M."/>
            <person name="Nielsen J.L."/>
            <person name="Wimmer R."/>
            <person name="Le V.Q."/>
            <person name="McIlroy S.J."/>
            <person name="Petrovski S."/>
            <person name="Seviour R.J."/>
            <person name="Calteau A."/>
            <person name="Nielsen K.L."/>
            <person name="Nielsen P.H."/>
        </authorList>
    </citation>
    <scope>NUCLEOTIDE SEQUENCE [LARGE SCALE GENOMIC DNA]</scope>
    <source>
        <strain evidence="2 3">T1-X7</strain>
    </source>
</reference>
<organism evidence="2 3">
    <name type="scientific">Nostocoides japonicum T1-X7</name>
    <dbReference type="NCBI Taxonomy" id="1194083"/>
    <lineage>
        <taxon>Bacteria</taxon>
        <taxon>Bacillati</taxon>
        <taxon>Actinomycetota</taxon>
        <taxon>Actinomycetes</taxon>
        <taxon>Micrococcales</taxon>
        <taxon>Intrasporangiaceae</taxon>
        <taxon>Nostocoides</taxon>
    </lineage>
</organism>
<dbReference type="AlphaFoldDB" id="A0A077LZ06"/>
<dbReference type="InterPro" id="IPR007822">
    <property type="entry name" value="LANC-like"/>
</dbReference>